<evidence type="ECO:0000256" key="15">
    <source>
        <dbReference type="PIRSR" id="PIRSR000098-2"/>
    </source>
</evidence>
<dbReference type="Pfam" id="PF00742">
    <property type="entry name" value="Homoserine_dh"/>
    <property type="match status" value="1"/>
</dbReference>
<keyword evidence="20" id="KW-1185">Reference proteome</keyword>
<keyword evidence="8 16" id="KW-0791">Threonine biosynthesis</keyword>
<keyword evidence="12 16" id="KW-0486">Methionine biosynthesis</keyword>
<evidence type="ECO:0000256" key="10">
    <source>
        <dbReference type="ARBA" id="ARBA00023002"/>
    </source>
</evidence>
<evidence type="ECO:0000256" key="12">
    <source>
        <dbReference type="ARBA" id="ARBA00023167"/>
    </source>
</evidence>
<dbReference type="GO" id="GO:0009088">
    <property type="term" value="P:threonine biosynthetic process"/>
    <property type="evidence" value="ECO:0007669"/>
    <property type="project" value="UniProtKB-UniPathway"/>
</dbReference>
<evidence type="ECO:0000256" key="4">
    <source>
        <dbReference type="ARBA" id="ARBA00006753"/>
    </source>
</evidence>
<feature type="binding site" evidence="15">
    <location>
        <position position="107"/>
    </location>
    <ligand>
        <name>NADPH</name>
        <dbReference type="ChEBI" id="CHEBI:57783"/>
    </ligand>
</feature>
<dbReference type="InterPro" id="IPR045865">
    <property type="entry name" value="ACT-like_dom_sf"/>
</dbReference>
<evidence type="ECO:0000256" key="2">
    <source>
        <dbReference type="ARBA" id="ARBA00005056"/>
    </source>
</evidence>
<dbReference type="PANTHER" id="PTHR43331">
    <property type="entry name" value="HOMOSERINE DEHYDROGENASE"/>
    <property type="match status" value="1"/>
</dbReference>
<dbReference type="EC" id="1.1.1.3" evidence="5 16"/>
<dbReference type="InterPro" id="IPR005106">
    <property type="entry name" value="Asp/hSer_DH_NAD-bd"/>
</dbReference>
<dbReference type="InterPro" id="IPR019811">
    <property type="entry name" value="HDH_CS"/>
</dbReference>
<keyword evidence="7 16" id="KW-0028">Amino-acid biosynthesis</keyword>
<dbReference type="RefSeq" id="WP_044665110.1">
    <property type="nucleotide sequence ID" value="NZ_CDRZ01000232.1"/>
</dbReference>
<dbReference type="Pfam" id="PF01842">
    <property type="entry name" value="ACT"/>
    <property type="match status" value="1"/>
</dbReference>
<dbReference type="SUPFAM" id="SSF55347">
    <property type="entry name" value="Glyceraldehyde-3-phosphate dehydrogenase-like, C-terminal domain"/>
    <property type="match status" value="1"/>
</dbReference>
<feature type="binding site" evidence="15">
    <location>
        <begin position="11"/>
        <end position="18"/>
    </location>
    <ligand>
        <name>NADP(+)</name>
        <dbReference type="ChEBI" id="CHEBI:58349"/>
    </ligand>
</feature>
<dbReference type="AlphaFoldDB" id="A0A0B7MLJ7"/>
<feature type="active site" description="Proton donor" evidence="14">
    <location>
        <position position="207"/>
    </location>
</feature>
<feature type="domain" description="ACT" evidence="18">
    <location>
        <begin position="352"/>
        <end position="430"/>
    </location>
</feature>
<dbReference type="EMBL" id="CDRZ01000232">
    <property type="protein sequence ID" value="CEO89083.1"/>
    <property type="molecule type" value="Genomic_DNA"/>
</dbReference>
<proteinExistence type="inferred from homology"/>
<dbReference type="Gene3D" id="3.30.70.260">
    <property type="match status" value="1"/>
</dbReference>
<dbReference type="GO" id="GO:0009086">
    <property type="term" value="P:methionine biosynthetic process"/>
    <property type="evidence" value="ECO:0007669"/>
    <property type="project" value="UniProtKB-KW"/>
</dbReference>
<evidence type="ECO:0000256" key="7">
    <source>
        <dbReference type="ARBA" id="ARBA00022605"/>
    </source>
</evidence>
<evidence type="ECO:0000256" key="1">
    <source>
        <dbReference type="ARBA" id="ARBA00001920"/>
    </source>
</evidence>
<dbReference type="InterPro" id="IPR016204">
    <property type="entry name" value="HDH"/>
</dbReference>
<dbReference type="Gene3D" id="3.40.50.720">
    <property type="entry name" value="NAD(P)-binding Rossmann-like Domain"/>
    <property type="match status" value="1"/>
</dbReference>
<evidence type="ECO:0000256" key="13">
    <source>
        <dbReference type="ARBA" id="ARBA00048841"/>
    </source>
</evidence>
<comment type="catalytic activity">
    <reaction evidence="13">
        <text>L-homoserine + NADP(+) = L-aspartate 4-semialdehyde + NADPH + H(+)</text>
        <dbReference type="Rhea" id="RHEA:15761"/>
        <dbReference type="ChEBI" id="CHEBI:15378"/>
        <dbReference type="ChEBI" id="CHEBI:57476"/>
        <dbReference type="ChEBI" id="CHEBI:57783"/>
        <dbReference type="ChEBI" id="CHEBI:58349"/>
        <dbReference type="ChEBI" id="CHEBI:537519"/>
        <dbReference type="EC" id="1.1.1.3"/>
    </reaction>
    <physiologicalReaction direction="right-to-left" evidence="13">
        <dbReference type="Rhea" id="RHEA:15763"/>
    </physiologicalReaction>
</comment>
<evidence type="ECO:0000313" key="19">
    <source>
        <dbReference type="EMBL" id="CEO89083.1"/>
    </source>
</evidence>
<feature type="binding site" evidence="15">
    <location>
        <position position="192"/>
    </location>
    <ligand>
        <name>L-homoserine</name>
        <dbReference type="ChEBI" id="CHEBI:57476"/>
    </ligand>
</feature>
<gene>
    <name evidence="19" type="primary">hom</name>
    <name evidence="19" type="ORF">SSCH_360022</name>
</gene>
<dbReference type="PROSITE" id="PS51671">
    <property type="entry name" value="ACT"/>
    <property type="match status" value="1"/>
</dbReference>
<evidence type="ECO:0000256" key="3">
    <source>
        <dbReference type="ARBA" id="ARBA00005062"/>
    </source>
</evidence>
<dbReference type="InterPro" id="IPR036291">
    <property type="entry name" value="NAD(P)-bd_dom_sf"/>
</dbReference>
<dbReference type="FunFam" id="3.30.360.10:FF:000005">
    <property type="entry name" value="Homoserine dehydrogenase"/>
    <property type="match status" value="1"/>
</dbReference>
<organism evidence="19 20">
    <name type="scientific">Syntrophaceticus schinkii</name>
    <dbReference type="NCBI Taxonomy" id="499207"/>
    <lineage>
        <taxon>Bacteria</taxon>
        <taxon>Bacillati</taxon>
        <taxon>Bacillota</taxon>
        <taxon>Clostridia</taxon>
        <taxon>Thermoanaerobacterales</taxon>
        <taxon>Thermoanaerobacterales Family III. Incertae Sedis</taxon>
        <taxon>Syntrophaceticus</taxon>
    </lineage>
</organism>
<sequence length="437" mass="47184">MKDSSIGIGLLGLGTVGSGVYKLLRENELQISQRTGKRLEIKKILERDQKKAFSLGIPPEVLAENIEEILDDPEVQIVIELLGGIEPGRTYIRQALCQGKHVVTANKDVVAAHGRELFEAAAAGKADFYFEASVGGGIPVIHILKENLAANKIEEVIGIVNGTTNYILTRMSEENVEFSTVLQAAQEAGYAEADPTADIEGDDAARKIAILASIAFNTRVTPANVFAEGITRIAPEDVNYAQELGYVIKLLAIAREHNGEVEVRVHPAFLPQQHPLSAVMGVFNAIYICGNAVGETMFYGKGAGQMPTASAIVGDVMEIVRNLESGSSGRFPCSCYLDKPILPIGHIHTKYYLRLIVKDKPRVMAGIAGVLGDHQVSIASVIQKRTLIVKDETMAEIVLITHKVLEQDMQDALAVLKGLSTVGSVENVIRVEGEPKS</sequence>
<dbReference type="UniPathway" id="UPA00050">
    <property type="reaction ID" value="UER00063"/>
</dbReference>
<dbReference type="InterPro" id="IPR001342">
    <property type="entry name" value="HDH_cat"/>
</dbReference>
<evidence type="ECO:0000256" key="16">
    <source>
        <dbReference type="RuleBase" id="RU000579"/>
    </source>
</evidence>
<dbReference type="PANTHER" id="PTHR43331:SF1">
    <property type="entry name" value="HOMOSERINE DEHYDROGENASE"/>
    <property type="match status" value="1"/>
</dbReference>
<evidence type="ECO:0000313" key="20">
    <source>
        <dbReference type="Proteomes" id="UP000046155"/>
    </source>
</evidence>
<dbReference type="Gene3D" id="3.30.360.10">
    <property type="entry name" value="Dihydrodipicolinate Reductase, domain 2"/>
    <property type="match status" value="1"/>
</dbReference>
<reference evidence="20" key="1">
    <citation type="submission" date="2015-01" db="EMBL/GenBank/DDBJ databases">
        <authorList>
            <person name="Manzoor Shahid"/>
            <person name="Zubair Saima"/>
        </authorList>
    </citation>
    <scope>NUCLEOTIDE SEQUENCE [LARGE SCALE GENOMIC DNA]</scope>
    <source>
        <strain evidence="20">Sp3</strain>
    </source>
</reference>
<dbReference type="UniPathway" id="UPA00051">
    <property type="reaction ID" value="UER00465"/>
</dbReference>
<evidence type="ECO:0000256" key="6">
    <source>
        <dbReference type="ARBA" id="ARBA00013376"/>
    </source>
</evidence>
<evidence type="ECO:0000256" key="9">
    <source>
        <dbReference type="ARBA" id="ARBA00022857"/>
    </source>
</evidence>
<dbReference type="PIRSF" id="PIRSF000098">
    <property type="entry name" value="Homoser_dehydrog"/>
    <property type="match status" value="1"/>
</dbReference>
<comment type="similarity">
    <text evidence="4 17">Belongs to the homoserine dehydrogenase family.</text>
</comment>
<dbReference type="SUPFAM" id="SSF55021">
    <property type="entry name" value="ACT-like"/>
    <property type="match status" value="1"/>
</dbReference>
<accession>A0A0B7MLJ7</accession>
<dbReference type="Proteomes" id="UP000046155">
    <property type="component" value="Unassembled WGS sequence"/>
</dbReference>
<dbReference type="CDD" id="cd04881">
    <property type="entry name" value="ACT_HSDH-Hom"/>
    <property type="match status" value="1"/>
</dbReference>
<dbReference type="PROSITE" id="PS01042">
    <property type="entry name" value="HOMOSER_DHGENASE"/>
    <property type="match status" value="1"/>
</dbReference>
<comment type="pathway">
    <text evidence="2 16">Amino-acid biosynthesis; L-threonine biosynthesis; L-threonine from L-aspartate: step 3/5.</text>
</comment>
<dbReference type="SUPFAM" id="SSF51735">
    <property type="entry name" value="NAD(P)-binding Rossmann-fold domains"/>
    <property type="match status" value="1"/>
</dbReference>
<keyword evidence="9 15" id="KW-0521">NADP</keyword>
<comment type="pathway">
    <text evidence="3 16">Amino-acid biosynthesis; L-methionine biosynthesis via de novo pathway; L-homoserine from L-aspartate: step 3/3.</text>
</comment>
<evidence type="ECO:0000256" key="14">
    <source>
        <dbReference type="PIRSR" id="PIRSR000098-1"/>
    </source>
</evidence>
<keyword evidence="10 16" id="KW-0560">Oxidoreductase</keyword>
<keyword evidence="11" id="KW-0915">Sodium</keyword>
<dbReference type="NCBIfam" id="NF004976">
    <property type="entry name" value="PRK06349.1"/>
    <property type="match status" value="1"/>
</dbReference>
<protein>
    <recommendedName>
        <fullName evidence="6 16">Homoserine dehydrogenase</fullName>
        <ecNumber evidence="5 16">1.1.1.3</ecNumber>
    </recommendedName>
</protein>
<evidence type="ECO:0000256" key="17">
    <source>
        <dbReference type="RuleBase" id="RU004171"/>
    </source>
</evidence>
<evidence type="ECO:0000259" key="18">
    <source>
        <dbReference type="PROSITE" id="PS51671"/>
    </source>
</evidence>
<dbReference type="InterPro" id="IPR002912">
    <property type="entry name" value="ACT_dom"/>
</dbReference>
<name>A0A0B7MLJ7_9FIRM</name>
<dbReference type="GO" id="GO:0050661">
    <property type="term" value="F:NADP binding"/>
    <property type="evidence" value="ECO:0007669"/>
    <property type="project" value="InterPro"/>
</dbReference>
<evidence type="ECO:0000256" key="11">
    <source>
        <dbReference type="ARBA" id="ARBA00023053"/>
    </source>
</evidence>
<comment type="cofactor">
    <cofactor evidence="1">
        <name>a metal cation</name>
        <dbReference type="ChEBI" id="CHEBI:25213"/>
    </cofactor>
</comment>
<evidence type="ECO:0000256" key="5">
    <source>
        <dbReference type="ARBA" id="ARBA00013213"/>
    </source>
</evidence>
<dbReference type="GO" id="GO:0004412">
    <property type="term" value="F:homoserine dehydrogenase activity"/>
    <property type="evidence" value="ECO:0007669"/>
    <property type="project" value="UniProtKB-EC"/>
</dbReference>
<dbReference type="OrthoDB" id="9808167at2"/>
<dbReference type="Pfam" id="PF03447">
    <property type="entry name" value="NAD_binding_3"/>
    <property type="match status" value="1"/>
</dbReference>
<evidence type="ECO:0000256" key="8">
    <source>
        <dbReference type="ARBA" id="ARBA00022697"/>
    </source>
</evidence>